<name>A0ABR2HJA9_9EUKA</name>
<feature type="domain" description="AMP-dependent synthetase/ligase" evidence="6">
    <location>
        <begin position="80"/>
        <end position="454"/>
    </location>
</feature>
<keyword evidence="4" id="KW-0547">Nucleotide-binding</keyword>
<dbReference type="InterPro" id="IPR032387">
    <property type="entry name" value="ACAS_N"/>
</dbReference>
<dbReference type="Proteomes" id="UP001470230">
    <property type="component" value="Unassembled WGS sequence"/>
</dbReference>
<dbReference type="EC" id="6.2.1.1" evidence="2"/>
<dbReference type="Pfam" id="PF00501">
    <property type="entry name" value="AMP-binding"/>
    <property type="match status" value="1"/>
</dbReference>
<dbReference type="InterPro" id="IPR020845">
    <property type="entry name" value="AMP-binding_CS"/>
</dbReference>
<dbReference type="InterPro" id="IPR000873">
    <property type="entry name" value="AMP-dep_synth/lig_dom"/>
</dbReference>
<evidence type="ECO:0000256" key="1">
    <source>
        <dbReference type="ARBA" id="ARBA00006432"/>
    </source>
</evidence>
<keyword evidence="3" id="KW-0436">Ligase</keyword>
<dbReference type="Gene3D" id="3.30.300.30">
    <property type="match status" value="1"/>
</dbReference>
<organism evidence="9 10">
    <name type="scientific">Tritrichomonas musculus</name>
    <dbReference type="NCBI Taxonomy" id="1915356"/>
    <lineage>
        <taxon>Eukaryota</taxon>
        <taxon>Metamonada</taxon>
        <taxon>Parabasalia</taxon>
        <taxon>Tritrichomonadida</taxon>
        <taxon>Tritrichomonadidae</taxon>
        <taxon>Tritrichomonas</taxon>
    </lineage>
</organism>
<comment type="caution">
    <text evidence="9">The sequence shown here is derived from an EMBL/GenBank/DDBJ whole genome shotgun (WGS) entry which is preliminary data.</text>
</comment>
<evidence type="ECO:0000256" key="4">
    <source>
        <dbReference type="ARBA" id="ARBA00022741"/>
    </source>
</evidence>
<evidence type="ECO:0000313" key="9">
    <source>
        <dbReference type="EMBL" id="KAK8847968.1"/>
    </source>
</evidence>
<evidence type="ECO:0000259" key="8">
    <source>
        <dbReference type="Pfam" id="PF16177"/>
    </source>
</evidence>
<dbReference type="PROSITE" id="PS00455">
    <property type="entry name" value="AMP_BINDING"/>
    <property type="match status" value="1"/>
</dbReference>
<keyword evidence="5" id="KW-0067">ATP-binding</keyword>
<dbReference type="NCBIfam" id="NF001208">
    <property type="entry name" value="PRK00174.1"/>
    <property type="match status" value="1"/>
</dbReference>
<evidence type="ECO:0000313" key="10">
    <source>
        <dbReference type="Proteomes" id="UP001470230"/>
    </source>
</evidence>
<dbReference type="PANTHER" id="PTHR24095:SF14">
    <property type="entry name" value="ACETYL-COENZYME A SYNTHETASE 1"/>
    <property type="match status" value="1"/>
</dbReference>
<dbReference type="EMBL" id="JAPFFF010000027">
    <property type="protein sequence ID" value="KAK8847968.1"/>
    <property type="molecule type" value="Genomic_DNA"/>
</dbReference>
<feature type="domain" description="Acetyl-coenzyme A synthetase N-terminal" evidence="8">
    <location>
        <begin position="31"/>
        <end position="78"/>
    </location>
</feature>
<dbReference type="Gene3D" id="3.40.50.12780">
    <property type="entry name" value="N-terminal domain of ligase-like"/>
    <property type="match status" value="1"/>
</dbReference>
<evidence type="ECO:0000256" key="2">
    <source>
        <dbReference type="ARBA" id="ARBA00013275"/>
    </source>
</evidence>
<dbReference type="Pfam" id="PF16177">
    <property type="entry name" value="ACAS_N"/>
    <property type="match status" value="1"/>
</dbReference>
<keyword evidence="10" id="KW-1185">Reference proteome</keyword>
<dbReference type="PANTHER" id="PTHR24095">
    <property type="entry name" value="ACETYL-COENZYME A SYNTHETASE"/>
    <property type="match status" value="1"/>
</dbReference>
<reference evidence="9 10" key="1">
    <citation type="submission" date="2024-04" db="EMBL/GenBank/DDBJ databases">
        <title>Tritrichomonas musculus Genome.</title>
        <authorList>
            <person name="Alves-Ferreira E."/>
            <person name="Grigg M."/>
            <person name="Lorenzi H."/>
            <person name="Galac M."/>
        </authorList>
    </citation>
    <scope>NUCLEOTIDE SEQUENCE [LARGE SCALE GENOMIC DNA]</scope>
    <source>
        <strain evidence="9 10">EAF2021</strain>
    </source>
</reference>
<dbReference type="Pfam" id="PF13193">
    <property type="entry name" value="AMP-binding_C"/>
    <property type="match status" value="1"/>
</dbReference>
<dbReference type="InterPro" id="IPR045851">
    <property type="entry name" value="AMP-bd_C_sf"/>
</dbReference>
<gene>
    <name evidence="9" type="ORF">M9Y10_019019</name>
</gene>
<comment type="similarity">
    <text evidence="1">Belongs to the ATP-dependent AMP-binding enzyme family.</text>
</comment>
<protein>
    <recommendedName>
        <fullName evidence="2">acetate--CoA ligase</fullName>
        <ecNumber evidence="2">6.2.1.1</ecNumber>
    </recommendedName>
</protein>
<evidence type="ECO:0000256" key="3">
    <source>
        <dbReference type="ARBA" id="ARBA00022598"/>
    </source>
</evidence>
<proteinExistence type="inferred from homology"/>
<evidence type="ECO:0000259" key="6">
    <source>
        <dbReference type="Pfam" id="PF00501"/>
    </source>
</evidence>
<dbReference type="InterPro" id="IPR025110">
    <property type="entry name" value="AMP-bd_C"/>
</dbReference>
<evidence type="ECO:0000256" key="5">
    <source>
        <dbReference type="ARBA" id="ARBA00022840"/>
    </source>
</evidence>
<accession>A0ABR2HJA9</accession>
<feature type="domain" description="AMP-binding enzyme C-terminal" evidence="7">
    <location>
        <begin position="539"/>
        <end position="614"/>
    </location>
</feature>
<evidence type="ECO:0000259" key="7">
    <source>
        <dbReference type="Pfam" id="PF13193"/>
    </source>
</evidence>
<dbReference type="InterPro" id="IPR042099">
    <property type="entry name" value="ANL_N_sf"/>
</dbReference>
<sequence>MITDLFQAPIPLDGYKDYQDMCDHATDPDKKKREEFWADVARQLLHWEDSNFTNVIGEIGDNTSIWYDGGKLNVCYNCVDRHAAEDPNRVALIYEGNLDDKSVKVTYGELLQKVSQTANLLKSLGVKKGSAVSIFLPVCLEAIYSMLACARIGAIHSLVFGAFRGSALEFRINDCHPSVVITANSYERATKKIPMKSTLDEVLPNCPSVKHVIVIRLTDDKPNLVEGRDIIYDEELSKHPELRDNLCPCTPVEAKDPLFYLYTSGSTGNPKGIIHRAGGYAVAAALTHRFVFTLRPGDIFGCTSDLGWITGHTYVCYGPLLNGVTTLVFGGLPLYPDARRPWQLISKFRLTHFYTSPSAARAIAASNILDKVDVYDISSLRVLGSVGETLDDTTWHFLYETLGKKKCPIVDTYWQTEMGSIIATSIPGHNALKPGFVGKPLFGTKLCLLDSHDHHLLTTSGPDVVHTEDALLTIASPWPGLANDSLSGHDAFVKSYIIPGTNYFSTGDLATITDDGFVKIVGRTDDQLCINGHRVGPAEVEAVIIEHPKIREAAVVGVPHPLSGQKIVAFVTAKENGNELVNEVKMLVAQKFSAIGRPSEVYVVDDLPKTRSEKIIRMLLRGLLTDTEVKDPPTLKNPECVEKIREMLRNRNKK</sequence>
<dbReference type="SUPFAM" id="SSF56801">
    <property type="entry name" value="Acetyl-CoA synthetase-like"/>
    <property type="match status" value="1"/>
</dbReference>